<evidence type="ECO:0000256" key="4">
    <source>
        <dbReference type="ARBA" id="ARBA00022475"/>
    </source>
</evidence>
<dbReference type="PANTHER" id="PTHR34979">
    <property type="entry name" value="INNER MEMBRANE PROTEIN YGAZ"/>
    <property type="match status" value="1"/>
</dbReference>
<dbReference type="EMBL" id="MAAF01000078">
    <property type="protein sequence ID" value="OUR78708.1"/>
    <property type="molecule type" value="Genomic_DNA"/>
</dbReference>
<evidence type="ECO:0000256" key="5">
    <source>
        <dbReference type="ARBA" id="ARBA00022692"/>
    </source>
</evidence>
<dbReference type="GO" id="GO:1903785">
    <property type="term" value="P:L-valine transmembrane transport"/>
    <property type="evidence" value="ECO:0007669"/>
    <property type="project" value="TreeGrafter"/>
</dbReference>
<protein>
    <submittedName>
        <fullName evidence="9">Branched-chain amino acid ABC transporter permease</fullName>
    </submittedName>
</protein>
<keyword evidence="5 8" id="KW-0812">Transmembrane</keyword>
<comment type="similarity">
    <text evidence="2">Belongs to the AzlC family.</text>
</comment>
<feature type="transmembrane region" description="Helical" evidence="8">
    <location>
        <begin position="204"/>
        <end position="233"/>
    </location>
</feature>
<dbReference type="Proteomes" id="UP000243053">
    <property type="component" value="Unassembled WGS sequence"/>
</dbReference>
<feature type="transmembrane region" description="Helical" evidence="8">
    <location>
        <begin position="139"/>
        <end position="162"/>
    </location>
</feature>
<name>A0A1Y5E7J9_COLPS</name>
<evidence type="ECO:0000256" key="2">
    <source>
        <dbReference type="ARBA" id="ARBA00010735"/>
    </source>
</evidence>
<dbReference type="GO" id="GO:0005886">
    <property type="term" value="C:plasma membrane"/>
    <property type="evidence" value="ECO:0007669"/>
    <property type="project" value="UniProtKB-SubCell"/>
</dbReference>
<dbReference type="InterPro" id="IPR011606">
    <property type="entry name" value="Brnchd-chn_aa_trnsp_permease"/>
</dbReference>
<feature type="transmembrane region" description="Helical" evidence="8">
    <location>
        <begin position="57"/>
        <end position="90"/>
    </location>
</feature>
<dbReference type="Pfam" id="PF03591">
    <property type="entry name" value="AzlC"/>
    <property type="match status" value="1"/>
</dbReference>
<gene>
    <name evidence="9" type="ORF">A9Q75_13325</name>
</gene>
<comment type="subcellular location">
    <subcellularLocation>
        <location evidence="1">Cell membrane</location>
        <topology evidence="1">Multi-pass membrane protein</topology>
    </subcellularLocation>
</comment>
<dbReference type="AlphaFoldDB" id="A0A1Y5E7J9"/>
<feature type="transmembrane region" description="Helical" evidence="8">
    <location>
        <begin position="174"/>
        <end position="192"/>
    </location>
</feature>
<dbReference type="PANTHER" id="PTHR34979:SF1">
    <property type="entry name" value="INNER MEMBRANE PROTEIN YGAZ"/>
    <property type="match status" value="1"/>
</dbReference>
<comment type="caution">
    <text evidence="9">The sequence shown here is derived from an EMBL/GenBank/DDBJ whole genome shotgun (WGS) entry which is preliminary data.</text>
</comment>
<evidence type="ECO:0000256" key="7">
    <source>
        <dbReference type="ARBA" id="ARBA00023136"/>
    </source>
</evidence>
<keyword evidence="6 8" id="KW-1133">Transmembrane helix</keyword>
<evidence type="ECO:0000256" key="8">
    <source>
        <dbReference type="SAM" id="Phobius"/>
    </source>
</evidence>
<keyword evidence="7 8" id="KW-0472">Membrane</keyword>
<accession>A0A1Y5E7J9</accession>
<organism evidence="9 10">
    <name type="scientific">Colwellia psychrerythraea</name>
    <name type="common">Vibrio psychroerythus</name>
    <dbReference type="NCBI Taxonomy" id="28229"/>
    <lineage>
        <taxon>Bacteria</taxon>
        <taxon>Pseudomonadati</taxon>
        <taxon>Pseudomonadota</taxon>
        <taxon>Gammaproteobacteria</taxon>
        <taxon>Alteromonadales</taxon>
        <taxon>Colwelliaceae</taxon>
        <taxon>Colwellia</taxon>
    </lineage>
</organism>
<evidence type="ECO:0000256" key="1">
    <source>
        <dbReference type="ARBA" id="ARBA00004651"/>
    </source>
</evidence>
<proteinExistence type="inferred from homology"/>
<feature type="transmembrane region" description="Helical" evidence="8">
    <location>
        <begin position="21"/>
        <end position="45"/>
    </location>
</feature>
<keyword evidence="3" id="KW-0813">Transport</keyword>
<evidence type="ECO:0000256" key="3">
    <source>
        <dbReference type="ARBA" id="ARBA00022448"/>
    </source>
</evidence>
<evidence type="ECO:0000313" key="9">
    <source>
        <dbReference type="EMBL" id="OUR78708.1"/>
    </source>
</evidence>
<evidence type="ECO:0000313" key="10">
    <source>
        <dbReference type="Proteomes" id="UP000243053"/>
    </source>
</evidence>
<sequence>MPSKTAIAGESVSSDFQTMKQAIVAIFPLSLAVVPWGVLCGSLAINVGLTPLQAQLMSLLIFAGAAQLAALTIMGAVGSLSSMFSSTFVISSRHLLYSAVFREHVRKSSFGLRCSIAFFLTDEMFAVTCAHIVKNKRFSPVYALSSGITFYVIWNISTFAGIVAGQHIPNLEHLGLEFAIAATFIAIVIPLIKNRSTLVSVVTSGLSAIILSIFMKEYALIAATFIGMICGYLTKDKESINE</sequence>
<keyword evidence="4" id="KW-1003">Cell membrane</keyword>
<evidence type="ECO:0000256" key="6">
    <source>
        <dbReference type="ARBA" id="ARBA00022989"/>
    </source>
</evidence>
<reference evidence="10" key="1">
    <citation type="journal article" date="2017" name="Proc. Natl. Acad. Sci. U.S.A.">
        <title>Simulation of Deepwater Horizon oil plume reveals substrate specialization within a complex community of hydrocarbon degraders.</title>
        <authorList>
            <person name="Hu P."/>
            <person name="Dubinsky E.A."/>
            <person name="Probst A.J."/>
            <person name="Wang J."/>
            <person name="Sieber C.M.K."/>
            <person name="Tom L.M."/>
            <person name="Gardinali P."/>
            <person name="Banfield J.F."/>
            <person name="Atlas R.M."/>
            <person name="Andersen G.L."/>
        </authorList>
    </citation>
    <scope>NUCLEOTIDE SEQUENCE [LARGE SCALE GENOMIC DNA]</scope>
</reference>